<sequence>MITRQINCYPTPDVVEIFNRASLHNSQSEASSRQAEFILEQWQLAQLSQDTNRKILAKELLDESQSKKIV</sequence>
<dbReference type="AlphaFoldDB" id="A0A2K8SHT0"/>
<proteinExistence type="predicted"/>
<gene>
    <name evidence="1" type="ORF">COO91_00860</name>
</gene>
<dbReference type="Proteomes" id="UP000232003">
    <property type="component" value="Chromosome"/>
</dbReference>
<dbReference type="RefSeq" id="WP_100897425.1">
    <property type="nucleotide sequence ID" value="NZ_CAWNNC010000001.1"/>
</dbReference>
<protein>
    <submittedName>
        <fullName evidence="1">Uncharacterized protein</fullName>
    </submittedName>
</protein>
<accession>A0A2K8SHT0</accession>
<evidence type="ECO:0000313" key="1">
    <source>
        <dbReference type="EMBL" id="AUB35012.1"/>
    </source>
</evidence>
<organism evidence="1 2">
    <name type="scientific">Nostoc flagelliforme CCNUN1</name>
    <dbReference type="NCBI Taxonomy" id="2038116"/>
    <lineage>
        <taxon>Bacteria</taxon>
        <taxon>Bacillati</taxon>
        <taxon>Cyanobacteriota</taxon>
        <taxon>Cyanophyceae</taxon>
        <taxon>Nostocales</taxon>
        <taxon>Nostocaceae</taxon>
        <taxon>Nostoc</taxon>
    </lineage>
</organism>
<reference evidence="1 2" key="1">
    <citation type="submission" date="2017-11" db="EMBL/GenBank/DDBJ databases">
        <title>Complete genome of a free-living desiccation-tolerant cyanobacterium and its photosynthetic adaptation to extreme terrestrial habitat.</title>
        <authorList>
            <person name="Shang J."/>
        </authorList>
    </citation>
    <scope>NUCLEOTIDE SEQUENCE [LARGE SCALE GENOMIC DNA]</scope>
    <source>
        <strain evidence="1 2">CCNUN1</strain>
    </source>
</reference>
<name>A0A2K8SHT0_9NOSO</name>
<dbReference type="EMBL" id="CP024785">
    <property type="protein sequence ID" value="AUB35012.1"/>
    <property type="molecule type" value="Genomic_DNA"/>
</dbReference>
<evidence type="ECO:0000313" key="2">
    <source>
        <dbReference type="Proteomes" id="UP000232003"/>
    </source>
</evidence>
<dbReference type="KEGG" id="nfl:COO91_00860"/>
<keyword evidence="2" id="KW-1185">Reference proteome</keyword>